<dbReference type="Gene3D" id="2.40.440.10">
    <property type="entry name" value="L,D-transpeptidase catalytic domain-like"/>
    <property type="match status" value="1"/>
</dbReference>
<keyword evidence="8" id="KW-1133">Transmembrane helix</keyword>
<dbReference type="GO" id="GO:0071555">
    <property type="term" value="P:cell wall organization"/>
    <property type="evidence" value="ECO:0007669"/>
    <property type="project" value="UniProtKB-UniRule"/>
</dbReference>
<name>A0A9X5BD28_9FIRM</name>
<dbReference type="GO" id="GO:0071972">
    <property type="term" value="F:peptidoglycan L,D-transpeptidase activity"/>
    <property type="evidence" value="ECO:0007669"/>
    <property type="project" value="TreeGrafter"/>
</dbReference>
<dbReference type="PROSITE" id="PS52029">
    <property type="entry name" value="LD_TPASE"/>
    <property type="match status" value="1"/>
</dbReference>
<gene>
    <name evidence="10" type="ORF">D5281_04000</name>
</gene>
<evidence type="ECO:0000313" key="10">
    <source>
        <dbReference type="EMBL" id="NBJ91774.1"/>
    </source>
</evidence>
<feature type="region of interest" description="Disordered" evidence="7">
    <location>
        <begin position="1"/>
        <end position="21"/>
    </location>
</feature>
<dbReference type="AlphaFoldDB" id="A0A9X5BD28"/>
<dbReference type="InterPro" id="IPR050979">
    <property type="entry name" value="LD-transpeptidase"/>
</dbReference>
<feature type="compositionally biased region" description="Basic and acidic residues" evidence="7">
    <location>
        <begin position="8"/>
        <end position="19"/>
    </location>
</feature>
<feature type="active site" description="Proton donor/acceptor" evidence="6">
    <location>
        <position position="436"/>
    </location>
</feature>
<dbReference type="SUPFAM" id="SSF143985">
    <property type="entry name" value="L,D-transpeptidase pre-catalytic domain-like"/>
    <property type="match status" value="1"/>
</dbReference>
<evidence type="ECO:0000256" key="3">
    <source>
        <dbReference type="ARBA" id="ARBA00022960"/>
    </source>
</evidence>
<evidence type="ECO:0000256" key="7">
    <source>
        <dbReference type="SAM" id="MobiDB-lite"/>
    </source>
</evidence>
<dbReference type="PANTHER" id="PTHR30582:SF33">
    <property type="entry name" value="EXPORTED PROTEIN"/>
    <property type="match status" value="1"/>
</dbReference>
<dbReference type="GO" id="GO:0016740">
    <property type="term" value="F:transferase activity"/>
    <property type="evidence" value="ECO:0007669"/>
    <property type="project" value="UniProtKB-KW"/>
</dbReference>
<evidence type="ECO:0000259" key="9">
    <source>
        <dbReference type="PROSITE" id="PS52029"/>
    </source>
</evidence>
<dbReference type="SUPFAM" id="SSF141523">
    <property type="entry name" value="L,D-transpeptidase catalytic domain-like"/>
    <property type="match status" value="1"/>
</dbReference>
<feature type="domain" description="L,D-TPase catalytic" evidence="9">
    <location>
        <begin position="362"/>
        <end position="481"/>
    </location>
</feature>
<evidence type="ECO:0000256" key="5">
    <source>
        <dbReference type="ARBA" id="ARBA00023316"/>
    </source>
</evidence>
<evidence type="ECO:0000256" key="1">
    <source>
        <dbReference type="ARBA" id="ARBA00004752"/>
    </source>
</evidence>
<comment type="pathway">
    <text evidence="1 6">Cell wall biogenesis; peptidoglycan biosynthesis.</text>
</comment>
<dbReference type="OrthoDB" id="3176960at2"/>
<dbReference type="Gene3D" id="3.10.20.800">
    <property type="match status" value="1"/>
</dbReference>
<keyword evidence="3 6" id="KW-0133">Cell shape</keyword>
<dbReference type="Proteomes" id="UP001154420">
    <property type="component" value="Unassembled WGS sequence"/>
</dbReference>
<feature type="transmembrane region" description="Helical" evidence="8">
    <location>
        <begin position="29"/>
        <end position="51"/>
    </location>
</feature>
<dbReference type="RefSeq" id="WP_160558844.1">
    <property type="nucleotide sequence ID" value="NZ_QZDT01000003.1"/>
</dbReference>
<dbReference type="Pfam" id="PF12229">
    <property type="entry name" value="PG_binding_4"/>
    <property type="match status" value="1"/>
</dbReference>
<dbReference type="GO" id="GO:0005576">
    <property type="term" value="C:extracellular region"/>
    <property type="evidence" value="ECO:0007669"/>
    <property type="project" value="TreeGrafter"/>
</dbReference>
<protein>
    <recommendedName>
        <fullName evidence="9">L,D-TPase catalytic domain-containing protein</fullName>
    </recommendedName>
</protein>
<feature type="active site" description="Nucleophile" evidence="6">
    <location>
        <position position="457"/>
    </location>
</feature>
<sequence length="525" mass="58771">MKKQSGKIKADGKRKEGAKGKKRGRGKKYILILSAGIIVPVLCLFVIYLAGVSYYRNRFLNGTVIDHVDVSGMTIPELEEQIQNYALRVIERQADGTTLEEEIRGSEIGISYGSTEPLQVILQAQNTYLWFLKQDASYETEAFPFYDEAALLERIGALRGFQKEFIKESADAYIADYVEGSGFELVAESQGNRLNRDKTVEVLKAAVDGMEEQVDFDQAGCYEEPEITLEDAKLQETYAKLQNYVNVVITYTFGMEKEVLDGDTIVSWIGVDGDKVTFDRTLAEGYVASLRKKYDTIFRPRKFLTSYGEEVTIDLGDYGWWMNTEQETEELIGMLERGESGERVPVYRQKAASYETPDYGDSYVEINLTAQHLFLYQNGVCVLESDFVSGNPSKGNGTPTGIYGITYKERNATLKGENYRTPVSYWMPFNNNVGMHDATWRSEFGGNIYQTNGSHGCINLPYSIAEQIYHCVEKDTPVICYQLPGTEQAPPAEETVEPQGAEPGAEMETPDSTMADPAAEAGETE</sequence>
<dbReference type="InterPro" id="IPR038054">
    <property type="entry name" value="LD_TPept-like_central_sf"/>
</dbReference>
<proteinExistence type="predicted"/>
<dbReference type="InterPro" id="IPR038063">
    <property type="entry name" value="Transpep_catalytic_dom"/>
</dbReference>
<evidence type="ECO:0000256" key="8">
    <source>
        <dbReference type="SAM" id="Phobius"/>
    </source>
</evidence>
<dbReference type="PANTHER" id="PTHR30582">
    <property type="entry name" value="L,D-TRANSPEPTIDASE"/>
    <property type="match status" value="1"/>
</dbReference>
<keyword evidence="5 6" id="KW-0961">Cell wall biogenesis/degradation</keyword>
<evidence type="ECO:0000256" key="6">
    <source>
        <dbReference type="PROSITE-ProRule" id="PRU01373"/>
    </source>
</evidence>
<dbReference type="CDD" id="cd16913">
    <property type="entry name" value="YkuD_like"/>
    <property type="match status" value="1"/>
</dbReference>
<evidence type="ECO:0000256" key="4">
    <source>
        <dbReference type="ARBA" id="ARBA00022984"/>
    </source>
</evidence>
<keyword evidence="11" id="KW-1185">Reference proteome</keyword>
<evidence type="ECO:0000313" key="11">
    <source>
        <dbReference type="Proteomes" id="UP001154420"/>
    </source>
</evidence>
<dbReference type="EMBL" id="QZDT01000003">
    <property type="protein sequence ID" value="NBJ91774.1"/>
    <property type="molecule type" value="Genomic_DNA"/>
</dbReference>
<comment type="caution">
    <text evidence="10">The sequence shown here is derived from an EMBL/GenBank/DDBJ whole genome shotgun (WGS) entry which is preliminary data.</text>
</comment>
<dbReference type="GO" id="GO:0008360">
    <property type="term" value="P:regulation of cell shape"/>
    <property type="evidence" value="ECO:0007669"/>
    <property type="project" value="UniProtKB-UniRule"/>
</dbReference>
<dbReference type="GO" id="GO:0018104">
    <property type="term" value="P:peptidoglycan-protein cross-linking"/>
    <property type="evidence" value="ECO:0007669"/>
    <property type="project" value="TreeGrafter"/>
</dbReference>
<keyword evidence="4 6" id="KW-0573">Peptidoglycan synthesis</keyword>
<keyword evidence="8" id="KW-0812">Transmembrane</keyword>
<keyword evidence="8" id="KW-0472">Membrane</keyword>
<dbReference type="InterPro" id="IPR022029">
    <property type="entry name" value="YoaR-like_PG-bd"/>
</dbReference>
<feature type="region of interest" description="Disordered" evidence="7">
    <location>
        <begin position="485"/>
        <end position="525"/>
    </location>
</feature>
<dbReference type="Pfam" id="PF03734">
    <property type="entry name" value="YkuD"/>
    <property type="match status" value="1"/>
</dbReference>
<dbReference type="InterPro" id="IPR005490">
    <property type="entry name" value="LD_TPept_cat_dom"/>
</dbReference>
<evidence type="ECO:0000256" key="2">
    <source>
        <dbReference type="ARBA" id="ARBA00022679"/>
    </source>
</evidence>
<keyword evidence="2" id="KW-0808">Transferase</keyword>
<reference evidence="10" key="1">
    <citation type="submission" date="2018-09" db="EMBL/GenBank/DDBJ databases">
        <title>Murine metabolic-syndrome-specific gut microbial biobank.</title>
        <authorList>
            <person name="Liu C."/>
        </authorList>
    </citation>
    <scope>NUCLEOTIDE SEQUENCE</scope>
    <source>
        <strain evidence="10">D42-62</strain>
    </source>
</reference>
<accession>A0A9X5BD28</accession>
<organism evidence="10 11">
    <name type="scientific">Parablautia muri</name>
    <dbReference type="NCBI Taxonomy" id="2320879"/>
    <lineage>
        <taxon>Bacteria</taxon>
        <taxon>Bacillati</taxon>
        <taxon>Bacillota</taxon>
        <taxon>Clostridia</taxon>
        <taxon>Lachnospirales</taxon>
        <taxon>Lachnospiraceae</taxon>
        <taxon>Parablautia</taxon>
    </lineage>
</organism>